<accession>A0A9X4XGJ1</accession>
<dbReference type="Pfam" id="PF05133">
    <property type="entry name" value="SPP1_portal"/>
    <property type="match status" value="1"/>
</dbReference>
<dbReference type="Proteomes" id="UP000487649">
    <property type="component" value="Unassembled WGS sequence"/>
</dbReference>
<feature type="compositionally biased region" description="Acidic residues" evidence="1">
    <location>
        <begin position="452"/>
        <end position="466"/>
    </location>
</feature>
<name>A0A9X4XGJ1_9FIRM</name>
<dbReference type="NCBIfam" id="TIGR01538">
    <property type="entry name" value="portal_SPP1"/>
    <property type="match status" value="1"/>
</dbReference>
<evidence type="ECO:0000313" key="3">
    <source>
        <dbReference type="Proteomes" id="UP000487649"/>
    </source>
</evidence>
<organism evidence="2 3">
    <name type="scientific">Turicibacter sanguinis</name>
    <dbReference type="NCBI Taxonomy" id="154288"/>
    <lineage>
        <taxon>Bacteria</taxon>
        <taxon>Bacillati</taxon>
        <taxon>Bacillota</taxon>
        <taxon>Erysipelotrichia</taxon>
        <taxon>Erysipelotrichales</taxon>
        <taxon>Turicibacteraceae</taxon>
        <taxon>Turicibacter</taxon>
    </lineage>
</organism>
<dbReference type="InterPro" id="IPR021145">
    <property type="entry name" value="Portal_protein_SPP1_Gp6-like"/>
</dbReference>
<dbReference type="InterPro" id="IPR006428">
    <property type="entry name" value="Portal_SPP1-type"/>
</dbReference>
<evidence type="ECO:0000256" key="1">
    <source>
        <dbReference type="SAM" id="MobiDB-lite"/>
    </source>
</evidence>
<reference evidence="2 3" key="1">
    <citation type="journal article" date="2019" name="Nat. Med.">
        <title>A library of human gut bacterial isolates paired with longitudinal multiomics data enables mechanistic microbiome research.</title>
        <authorList>
            <person name="Poyet M."/>
            <person name="Groussin M."/>
            <person name="Gibbons S.M."/>
            <person name="Avila-Pacheco J."/>
            <person name="Jiang X."/>
            <person name="Kearney S.M."/>
            <person name="Perrotta A.R."/>
            <person name="Berdy B."/>
            <person name="Zhao S."/>
            <person name="Lieberman T.D."/>
            <person name="Swanson P.K."/>
            <person name="Smith M."/>
            <person name="Roesemann S."/>
            <person name="Alexander J.E."/>
            <person name="Rich S.A."/>
            <person name="Livny J."/>
            <person name="Vlamakis H."/>
            <person name="Clish C."/>
            <person name="Bullock K."/>
            <person name="Deik A."/>
            <person name="Scott J."/>
            <person name="Pierce K.A."/>
            <person name="Xavier R.J."/>
            <person name="Alm E.J."/>
        </authorList>
    </citation>
    <scope>NUCLEOTIDE SEQUENCE [LARGE SCALE GENOMIC DNA]</scope>
    <source>
        <strain evidence="2 3">BIOML-A198</strain>
    </source>
</reference>
<proteinExistence type="predicted"/>
<protein>
    <submittedName>
        <fullName evidence="2">Phage portal protein</fullName>
    </submittedName>
</protein>
<gene>
    <name evidence="2" type="ORF">GMA92_12515</name>
</gene>
<dbReference type="AlphaFoldDB" id="A0A9X4XGJ1"/>
<feature type="region of interest" description="Disordered" evidence="1">
    <location>
        <begin position="431"/>
        <end position="466"/>
    </location>
</feature>
<sequence>MPIIKDRDLLNEDGSVPIELLVKCFENHNEMKMRYEKMHRYYDGMHDILNRTLSSDQLPNNKLVCNHAEYISDMAVGYVFGTPISYTGDDSAEQLNDIFVEIDEDSHNNELALDCSICGVGYELVYMNNEVVPYPELAVLNPMSTFLVCDDTVKQKPMFGVTYSPKFDVNDTLKGYEVNVYTDREIYCYLFSNLQDRSPQEIDLDEHYFGAVPIIEYQNNKKLKGDFEGVISLIDAYNLLQSDRLNDKEQMVDALLAVVGASLGDDQDEQVETARLLKEMKIIELDAGGDAKWLVKGLNEEQTEVLKKSLKDDIHEFSKVPCLTDENFVGNTSGVAMKYKLLGFEQLGKTKERYFKKGLRQRLKLMANIENIRAKNIDTKAIDIIMKRSLPVDDELLAKIAQETEGFISWETRVQRFDSEIDIEEERKRLEEERQKSIEETQKAFGSYEFKEENEDDSDSLDSNGD</sequence>
<evidence type="ECO:0000313" key="2">
    <source>
        <dbReference type="EMBL" id="MTK22235.1"/>
    </source>
</evidence>
<feature type="compositionally biased region" description="Basic and acidic residues" evidence="1">
    <location>
        <begin position="431"/>
        <end position="442"/>
    </location>
</feature>
<dbReference type="EMBL" id="WMQE01000033">
    <property type="protein sequence ID" value="MTK22235.1"/>
    <property type="molecule type" value="Genomic_DNA"/>
</dbReference>
<comment type="caution">
    <text evidence="2">The sequence shown here is derived from an EMBL/GenBank/DDBJ whole genome shotgun (WGS) entry which is preliminary data.</text>
</comment>